<dbReference type="PANTHER" id="PTHR11019:SF159">
    <property type="entry name" value="TRANSCRIPTIONAL REGULATOR-RELATED"/>
    <property type="match status" value="1"/>
</dbReference>
<evidence type="ECO:0000256" key="5">
    <source>
        <dbReference type="ARBA" id="ARBA00023163"/>
    </source>
</evidence>
<dbReference type="EMBL" id="WNXQ01000010">
    <property type="protein sequence ID" value="MWB79326.1"/>
    <property type="molecule type" value="Genomic_DNA"/>
</dbReference>
<keyword evidence="1" id="KW-0678">Repressor</keyword>
<dbReference type="PANTHER" id="PTHR11019">
    <property type="entry name" value="HTH-TYPE TRANSCRIPTIONAL REGULATOR NIMR"/>
    <property type="match status" value="1"/>
</dbReference>
<dbReference type="InterPro" id="IPR018060">
    <property type="entry name" value="HTH_AraC"/>
</dbReference>
<dbReference type="Pfam" id="PF12833">
    <property type="entry name" value="HTH_18"/>
    <property type="match status" value="1"/>
</dbReference>
<comment type="caution">
    <text evidence="7">The sequence shown here is derived from an EMBL/GenBank/DDBJ whole genome shotgun (WGS) entry which is preliminary data.</text>
</comment>
<accession>A0A844W4Y9</accession>
<dbReference type="SUPFAM" id="SSF51182">
    <property type="entry name" value="RmlC-like cupins"/>
    <property type="match status" value="1"/>
</dbReference>
<dbReference type="GO" id="GO:0043565">
    <property type="term" value="F:sequence-specific DNA binding"/>
    <property type="evidence" value="ECO:0007669"/>
    <property type="project" value="InterPro"/>
</dbReference>
<dbReference type="InterPro" id="IPR009057">
    <property type="entry name" value="Homeodomain-like_sf"/>
</dbReference>
<dbReference type="FunFam" id="1.10.10.60:FF:000132">
    <property type="entry name" value="AraC family transcriptional regulator"/>
    <property type="match status" value="1"/>
</dbReference>
<gene>
    <name evidence="7" type="ORF">GLS40_14900</name>
</gene>
<keyword evidence="2" id="KW-0805">Transcription regulation</keyword>
<dbReference type="InterPro" id="IPR020449">
    <property type="entry name" value="Tscrpt_reg_AraC-type_HTH"/>
</dbReference>
<keyword evidence="4" id="KW-0010">Activator</keyword>
<evidence type="ECO:0000256" key="2">
    <source>
        <dbReference type="ARBA" id="ARBA00023015"/>
    </source>
</evidence>
<keyword evidence="3" id="KW-0238">DNA-binding</keyword>
<dbReference type="InterPro" id="IPR003313">
    <property type="entry name" value="AraC-bd"/>
</dbReference>
<keyword evidence="5" id="KW-0804">Transcription</keyword>
<dbReference type="Proteomes" id="UP000443843">
    <property type="component" value="Unassembled WGS sequence"/>
</dbReference>
<dbReference type="Gene3D" id="2.60.120.10">
    <property type="entry name" value="Jelly Rolls"/>
    <property type="match status" value="1"/>
</dbReference>
<dbReference type="SUPFAM" id="SSF46689">
    <property type="entry name" value="Homeodomain-like"/>
    <property type="match status" value="1"/>
</dbReference>
<organism evidence="7 8">
    <name type="scientific">Pseudooceanicola pacificus</name>
    <dbReference type="NCBI Taxonomy" id="2676438"/>
    <lineage>
        <taxon>Bacteria</taxon>
        <taxon>Pseudomonadati</taxon>
        <taxon>Pseudomonadota</taxon>
        <taxon>Alphaproteobacteria</taxon>
        <taxon>Rhodobacterales</taxon>
        <taxon>Paracoccaceae</taxon>
        <taxon>Pseudooceanicola</taxon>
    </lineage>
</organism>
<reference evidence="7 8" key="1">
    <citation type="submission" date="2019-11" db="EMBL/GenBank/DDBJ databases">
        <title>Pseudooceanicola pacifica sp. nov., isolated from deep-sea sediment of the Pacific Ocean.</title>
        <authorList>
            <person name="Lyu L."/>
        </authorList>
    </citation>
    <scope>NUCLEOTIDE SEQUENCE [LARGE SCALE GENOMIC DNA]</scope>
    <source>
        <strain evidence="7 8">216_PA32_1</strain>
    </source>
</reference>
<dbReference type="SMART" id="SM00342">
    <property type="entry name" value="HTH_ARAC"/>
    <property type="match status" value="1"/>
</dbReference>
<dbReference type="Pfam" id="PF02311">
    <property type="entry name" value="AraC_binding"/>
    <property type="match status" value="1"/>
</dbReference>
<evidence type="ECO:0000259" key="6">
    <source>
        <dbReference type="PROSITE" id="PS01124"/>
    </source>
</evidence>
<dbReference type="CDD" id="cd06124">
    <property type="entry name" value="cupin_NimR-like_N"/>
    <property type="match status" value="1"/>
</dbReference>
<evidence type="ECO:0000313" key="8">
    <source>
        <dbReference type="Proteomes" id="UP000443843"/>
    </source>
</evidence>
<evidence type="ECO:0000313" key="7">
    <source>
        <dbReference type="EMBL" id="MWB79326.1"/>
    </source>
</evidence>
<proteinExistence type="predicted"/>
<evidence type="ECO:0000256" key="4">
    <source>
        <dbReference type="ARBA" id="ARBA00023159"/>
    </source>
</evidence>
<evidence type="ECO:0000256" key="3">
    <source>
        <dbReference type="ARBA" id="ARBA00023125"/>
    </source>
</evidence>
<dbReference type="InterPro" id="IPR014710">
    <property type="entry name" value="RmlC-like_jellyroll"/>
</dbReference>
<dbReference type="AlphaFoldDB" id="A0A844W4Y9"/>
<keyword evidence="8" id="KW-1185">Reference proteome</keyword>
<sequence>MTETIQSRIDRVARASGVIFAAGTDYPARSRVPPHSHDRHQLMHAISGVLRVSTVAGHWIVPPEHAVWIPAGSEHSVGTLAPVRMRSLYLRPDAMPGAPAEPRVLGMTPLVRALVVEAVAIAESGETGPRADRLADFLLHELPRLPEQPLALPLPGTRSLLRLCQQFLAAPDARAPLDDWATRAGMSRRSLTRHFRAETGLPVEQWRQQACVFAALPRLVAGERVTAVALDLGYDSPAAFTTMFRRMLGRTPRDYQRTTAT</sequence>
<dbReference type="RefSeq" id="WP_160383543.1">
    <property type="nucleotide sequence ID" value="NZ_WNXQ01000010.1"/>
</dbReference>
<feature type="domain" description="HTH araC/xylS-type" evidence="6">
    <location>
        <begin position="158"/>
        <end position="258"/>
    </location>
</feature>
<evidence type="ECO:0000256" key="1">
    <source>
        <dbReference type="ARBA" id="ARBA00022491"/>
    </source>
</evidence>
<dbReference type="PRINTS" id="PR00032">
    <property type="entry name" value="HTHARAC"/>
</dbReference>
<protein>
    <submittedName>
        <fullName evidence="7">Helix-turn-helix domain-containing protein</fullName>
    </submittedName>
</protein>
<dbReference type="GO" id="GO:0003700">
    <property type="term" value="F:DNA-binding transcription factor activity"/>
    <property type="evidence" value="ECO:0007669"/>
    <property type="project" value="InterPro"/>
</dbReference>
<dbReference type="InterPro" id="IPR011051">
    <property type="entry name" value="RmlC_Cupin_sf"/>
</dbReference>
<dbReference type="PROSITE" id="PS01124">
    <property type="entry name" value="HTH_ARAC_FAMILY_2"/>
    <property type="match status" value="1"/>
</dbReference>
<dbReference type="Gene3D" id="1.10.10.60">
    <property type="entry name" value="Homeodomain-like"/>
    <property type="match status" value="2"/>
</dbReference>
<name>A0A844W4Y9_9RHOB</name>